<protein>
    <recommendedName>
        <fullName evidence="3">Peptidase C39-like domain-containing protein</fullName>
    </recommendedName>
</protein>
<accession>A0ABV8K8Y9</accession>
<dbReference type="EMBL" id="JBHSAM010000033">
    <property type="protein sequence ID" value="MFC4102465.1"/>
    <property type="molecule type" value="Genomic_DNA"/>
</dbReference>
<evidence type="ECO:0000313" key="1">
    <source>
        <dbReference type="EMBL" id="MFC4102465.1"/>
    </source>
</evidence>
<sequence>MVGKLAELRPEDNIQLAYMECLTSCILTYLKSTGRDYRKVLLNYWNLSYEQRTLLSSKNAAHIPLRYLYGIDLTFREDTLEKLQSAVMAGQSVICLSKASLLAYFPHKFLSMESSGFRHAILVQGWDAEKEMLLVADPVVGAVVELDPDQLRKASVVRTDREELQFFVLTEPQSPYPEPDTMACLRTSAERNLFAYHTPDDLFSEQERQDGETGKWDKIRRWLRQRSIGVRAWDMFASDARDSLNWTPAHRARWVKQNSLTMLSIKQLRAETWKVYQEFLAMDERHIEEGRLLINRVAAAWTACNLAMLKYEHAGERGASLIQTLADRAEAAKEAEIRFLEWLNAAVARGGKYAQPMA</sequence>
<reference evidence="2" key="1">
    <citation type="journal article" date="2019" name="Int. J. Syst. Evol. Microbiol.">
        <title>The Global Catalogue of Microorganisms (GCM) 10K type strain sequencing project: providing services to taxonomists for standard genome sequencing and annotation.</title>
        <authorList>
            <consortium name="The Broad Institute Genomics Platform"/>
            <consortium name="The Broad Institute Genome Sequencing Center for Infectious Disease"/>
            <person name="Wu L."/>
            <person name="Ma J."/>
        </authorList>
    </citation>
    <scope>NUCLEOTIDE SEQUENCE [LARGE SCALE GENOMIC DNA]</scope>
    <source>
        <strain evidence="2">IBRC-M 10987</strain>
    </source>
</reference>
<keyword evidence="2" id="KW-1185">Reference proteome</keyword>
<name>A0ABV8K8Y9_9BACL</name>
<evidence type="ECO:0008006" key="3">
    <source>
        <dbReference type="Google" id="ProtNLM"/>
    </source>
</evidence>
<comment type="caution">
    <text evidence="1">The sequence shown here is derived from an EMBL/GenBank/DDBJ whole genome shotgun (WGS) entry which is preliminary data.</text>
</comment>
<dbReference type="RefSeq" id="WP_377721082.1">
    <property type="nucleotide sequence ID" value="NZ_JBHSAM010000033.1"/>
</dbReference>
<organism evidence="1 2">
    <name type="scientific">Paenibacillus xanthanilyticus</name>
    <dbReference type="NCBI Taxonomy" id="1783531"/>
    <lineage>
        <taxon>Bacteria</taxon>
        <taxon>Bacillati</taxon>
        <taxon>Bacillota</taxon>
        <taxon>Bacilli</taxon>
        <taxon>Bacillales</taxon>
        <taxon>Paenibacillaceae</taxon>
        <taxon>Paenibacillus</taxon>
    </lineage>
</organism>
<gene>
    <name evidence="1" type="ORF">ACFOZ8_22870</name>
</gene>
<proteinExistence type="predicted"/>
<evidence type="ECO:0000313" key="2">
    <source>
        <dbReference type="Proteomes" id="UP001595715"/>
    </source>
</evidence>
<dbReference type="Proteomes" id="UP001595715">
    <property type="component" value="Unassembled WGS sequence"/>
</dbReference>